<dbReference type="AlphaFoldDB" id="A0A507QRU2"/>
<proteinExistence type="predicted"/>
<dbReference type="EMBL" id="VIFY01000137">
    <property type="protein sequence ID" value="TQB69774.1"/>
    <property type="molecule type" value="Genomic_DNA"/>
</dbReference>
<dbReference type="STRING" id="5098.A0A507QRU2"/>
<sequence>MAIQTHRSLTTKGSITSPGGRICPTFLQPWDFRSVQQPLFDEVYRFFHPSSDSSLRVFPPLIVIEDRGQQACTRPLASEADLVRYKEAEVENPVKEVIDRLAQIPAARETYSIGDRISLENHMNTITEEPGQSLSEHTRSVRADQNCTFDNMIKGGLPLSVLENGRSQVILWIREEDPSTLNYCLVNPTMDATPETNDGLGFRYPYTTIGNRLALMLMAHRFPQRNQIWRNNAVKQLHKWEMDFEDVLRVIPETERKQTPPGSIYRAPRYPINPRSPYLVRSRQPPTGCDS</sequence>
<comment type="caution">
    <text evidence="2">The sequence shown here is derived from an EMBL/GenBank/DDBJ whole genome shotgun (WGS) entry which is preliminary data.</text>
</comment>
<name>A0A507QRU2_MONPU</name>
<evidence type="ECO:0000313" key="3">
    <source>
        <dbReference type="Proteomes" id="UP000319663"/>
    </source>
</evidence>
<organism evidence="2 3">
    <name type="scientific">Monascus purpureus</name>
    <name type="common">Red mold</name>
    <name type="synonym">Monascus anka</name>
    <dbReference type="NCBI Taxonomy" id="5098"/>
    <lineage>
        <taxon>Eukaryota</taxon>
        <taxon>Fungi</taxon>
        <taxon>Dikarya</taxon>
        <taxon>Ascomycota</taxon>
        <taxon>Pezizomycotina</taxon>
        <taxon>Eurotiomycetes</taxon>
        <taxon>Eurotiomycetidae</taxon>
        <taxon>Eurotiales</taxon>
        <taxon>Aspergillaceae</taxon>
        <taxon>Monascus</taxon>
    </lineage>
</organism>
<evidence type="ECO:0000313" key="2">
    <source>
        <dbReference type="EMBL" id="TQB69774.1"/>
    </source>
</evidence>
<protein>
    <submittedName>
        <fullName evidence="2">Uncharacterized protein</fullName>
    </submittedName>
</protein>
<feature type="region of interest" description="Disordered" evidence="1">
    <location>
        <begin position="255"/>
        <end position="291"/>
    </location>
</feature>
<keyword evidence="3" id="KW-1185">Reference proteome</keyword>
<evidence type="ECO:0000256" key="1">
    <source>
        <dbReference type="SAM" id="MobiDB-lite"/>
    </source>
</evidence>
<accession>A0A507QRU2</accession>
<reference evidence="2 3" key="1">
    <citation type="submission" date="2019-06" db="EMBL/GenBank/DDBJ databases">
        <title>Wine fermentation using esterase from Monascus purpureus.</title>
        <authorList>
            <person name="Geng C."/>
            <person name="Zhang Y."/>
        </authorList>
    </citation>
    <scope>NUCLEOTIDE SEQUENCE [LARGE SCALE GENOMIC DNA]</scope>
    <source>
        <strain evidence="2">HQ1</strain>
    </source>
</reference>
<dbReference type="Proteomes" id="UP000319663">
    <property type="component" value="Unassembled WGS sequence"/>
</dbReference>
<gene>
    <name evidence="2" type="ORF">MPDQ_001398</name>
</gene>